<organism evidence="2 3">
    <name type="scientific">Mucilaginibacter gracilis</name>
    <dbReference type="NCBI Taxonomy" id="423350"/>
    <lineage>
        <taxon>Bacteria</taxon>
        <taxon>Pseudomonadati</taxon>
        <taxon>Bacteroidota</taxon>
        <taxon>Sphingobacteriia</taxon>
        <taxon>Sphingobacteriales</taxon>
        <taxon>Sphingobacteriaceae</taxon>
        <taxon>Mucilaginibacter</taxon>
    </lineage>
</organism>
<dbReference type="EMBL" id="RBKU01000001">
    <property type="protein sequence ID" value="RKR82484.1"/>
    <property type="molecule type" value="Genomic_DNA"/>
</dbReference>
<gene>
    <name evidence="2" type="ORF">BDD43_2667</name>
</gene>
<dbReference type="Gene3D" id="1.20.120.450">
    <property type="entry name" value="dinb family like domain"/>
    <property type="match status" value="1"/>
</dbReference>
<accession>A0A495J2C4</accession>
<dbReference type="RefSeq" id="WP_121198083.1">
    <property type="nucleotide sequence ID" value="NZ_RBKU01000001.1"/>
</dbReference>
<dbReference type="InterPro" id="IPR024775">
    <property type="entry name" value="DinB-like"/>
</dbReference>
<dbReference type="Pfam" id="PF12867">
    <property type="entry name" value="DinB_2"/>
    <property type="match status" value="1"/>
</dbReference>
<evidence type="ECO:0000313" key="3">
    <source>
        <dbReference type="Proteomes" id="UP000268007"/>
    </source>
</evidence>
<dbReference type="OrthoDB" id="9798830at2"/>
<dbReference type="InterPro" id="IPR034660">
    <property type="entry name" value="DinB/YfiT-like"/>
</dbReference>
<comment type="caution">
    <text evidence="2">The sequence shown here is derived from an EMBL/GenBank/DDBJ whole genome shotgun (WGS) entry which is preliminary data.</text>
</comment>
<proteinExistence type="predicted"/>
<name>A0A495J2C4_9SPHI</name>
<evidence type="ECO:0000313" key="2">
    <source>
        <dbReference type="EMBL" id="RKR82484.1"/>
    </source>
</evidence>
<dbReference type="Proteomes" id="UP000268007">
    <property type="component" value="Unassembled WGS sequence"/>
</dbReference>
<feature type="domain" description="DinB-like" evidence="1">
    <location>
        <begin position="22"/>
        <end position="147"/>
    </location>
</feature>
<reference evidence="2 3" key="1">
    <citation type="submission" date="2018-10" db="EMBL/GenBank/DDBJ databases">
        <title>Genomic Encyclopedia of Archaeal and Bacterial Type Strains, Phase II (KMG-II): from individual species to whole genera.</title>
        <authorList>
            <person name="Goeker M."/>
        </authorList>
    </citation>
    <scope>NUCLEOTIDE SEQUENCE [LARGE SCALE GENOMIC DNA]</scope>
    <source>
        <strain evidence="2 3">DSM 18602</strain>
    </source>
</reference>
<dbReference type="SUPFAM" id="SSF109854">
    <property type="entry name" value="DinB/YfiT-like putative metalloenzymes"/>
    <property type="match status" value="1"/>
</dbReference>
<sequence>MENNDKITRQHLTALITQGNAHATLNDALDNLPAKLRGVVPDGLPYSIWQLAEHIRIAQWDILEFTKNQTHQSPKWPDEYWPKEAEPTDAAWDKTIAQIKNNQDEFVALLNDTGNDLYKPLPQGTGQTLLREALLIADHAAYHTAEIIVIRRLLGAWK</sequence>
<dbReference type="AlphaFoldDB" id="A0A495J2C4"/>
<keyword evidence="3" id="KW-1185">Reference proteome</keyword>
<evidence type="ECO:0000259" key="1">
    <source>
        <dbReference type="Pfam" id="PF12867"/>
    </source>
</evidence>
<protein>
    <submittedName>
        <fullName evidence="2">DinB family protein</fullName>
    </submittedName>
</protein>